<accession>A0A2S9YRD6</accession>
<feature type="signal peptide" evidence="2">
    <location>
        <begin position="1"/>
        <end position="23"/>
    </location>
</feature>
<evidence type="ECO:0000256" key="1">
    <source>
        <dbReference type="SAM" id="MobiDB-lite"/>
    </source>
</evidence>
<dbReference type="RefSeq" id="WP_219907960.1">
    <property type="nucleotide sequence ID" value="NZ_PVNL01000051.1"/>
</dbReference>
<keyword evidence="2" id="KW-0732">Signal</keyword>
<feature type="chain" id="PRO_5015691263" evidence="2">
    <location>
        <begin position="24"/>
        <end position="409"/>
    </location>
</feature>
<reference evidence="3 4" key="1">
    <citation type="submission" date="2018-03" db="EMBL/GenBank/DDBJ databases">
        <title>Draft Genome Sequences of the Obligatory Marine Myxobacteria Enhygromyxa salina SWB007.</title>
        <authorList>
            <person name="Poehlein A."/>
            <person name="Moghaddam J.A."/>
            <person name="Harms H."/>
            <person name="Alanjari M."/>
            <person name="Koenig G.M."/>
            <person name="Daniel R."/>
            <person name="Schaeberle T.F."/>
        </authorList>
    </citation>
    <scope>NUCLEOTIDE SEQUENCE [LARGE SCALE GENOMIC DNA]</scope>
    <source>
        <strain evidence="3 4">SWB007</strain>
    </source>
</reference>
<gene>
    <name evidence="3" type="ORF">ENSA7_26510</name>
</gene>
<feature type="compositionally biased region" description="Acidic residues" evidence="1">
    <location>
        <begin position="35"/>
        <end position="76"/>
    </location>
</feature>
<proteinExistence type="predicted"/>
<dbReference type="EMBL" id="PVNL01000051">
    <property type="protein sequence ID" value="PRQ07661.1"/>
    <property type="molecule type" value="Genomic_DNA"/>
</dbReference>
<dbReference type="SUPFAM" id="SSF63825">
    <property type="entry name" value="YWTD domain"/>
    <property type="match status" value="1"/>
</dbReference>
<evidence type="ECO:0000313" key="3">
    <source>
        <dbReference type="EMBL" id="PRQ07661.1"/>
    </source>
</evidence>
<evidence type="ECO:0000256" key="2">
    <source>
        <dbReference type="SAM" id="SignalP"/>
    </source>
</evidence>
<dbReference type="Proteomes" id="UP000238823">
    <property type="component" value="Unassembled WGS sequence"/>
</dbReference>
<protein>
    <submittedName>
        <fullName evidence="3">Uncharacterized protein</fullName>
    </submittedName>
</protein>
<evidence type="ECO:0000313" key="4">
    <source>
        <dbReference type="Proteomes" id="UP000238823"/>
    </source>
</evidence>
<name>A0A2S9YRD6_9BACT</name>
<dbReference type="AlphaFoldDB" id="A0A2S9YRD6"/>
<organism evidence="3 4">
    <name type="scientific">Enhygromyxa salina</name>
    <dbReference type="NCBI Taxonomy" id="215803"/>
    <lineage>
        <taxon>Bacteria</taxon>
        <taxon>Pseudomonadati</taxon>
        <taxon>Myxococcota</taxon>
        <taxon>Polyangia</taxon>
        <taxon>Nannocystales</taxon>
        <taxon>Nannocystaceae</taxon>
        <taxon>Enhygromyxa</taxon>
    </lineage>
</organism>
<comment type="caution">
    <text evidence="3">The sequence shown here is derived from an EMBL/GenBank/DDBJ whole genome shotgun (WGS) entry which is preliminary data.</text>
</comment>
<feature type="region of interest" description="Disordered" evidence="1">
    <location>
        <begin position="27"/>
        <end position="83"/>
    </location>
</feature>
<sequence length="409" mass="42372">MPTTRLLCALLPCVLLTTPGCFQDNPDNLIGETAGDGDGDGDPGDGDGDPGDGDGDPGDGDGDPGDGDGDPGDGDGDPGPVCTPEETDCGGECVVLGEDPQHCGACGHDCLGGSCDAGTCGTVELASGKGRLFMVHVDQTSVYYGGDGTDVGRIDKDGTNDTVLVPAGPMISDKEWCYDSAFTGDAIVWGNDWVQPGVRGCMTPDCAGGVQTFMPGLNLFAMAYDATNSRLYWNQGADLVSAAWPGGSMTTVVPGQNPREITTDGDFVYWVARLGNEDYHVRKRAVGGGNMIELALNRPQAARLTVGGSKVFWSEPIGIVQAPLPNGIGGADPQVFATATQLLAMAADSSHLYWTSQQDGVGVVSRCPLAGCDGPPEILAQIDEAWGLTFDPVAIYFVTETGFIYKVAK</sequence>